<dbReference type="Gene3D" id="3.30.70.1320">
    <property type="entry name" value="Multidrug efflux transporter AcrB pore domain like"/>
    <property type="match status" value="1"/>
</dbReference>
<comment type="caution">
    <text evidence="2">The sequence shown here is derived from an EMBL/GenBank/DDBJ whole genome shotgun (WGS) entry which is preliminary data.</text>
</comment>
<name>A0A495DLN6_9PROT</name>
<feature type="transmembrane region" description="Helical" evidence="1">
    <location>
        <begin position="367"/>
        <end position="385"/>
    </location>
</feature>
<dbReference type="AlphaFoldDB" id="A0A495DLN6"/>
<keyword evidence="1" id="KW-1133">Transmembrane helix</keyword>
<dbReference type="EMBL" id="RBIM01000001">
    <property type="protein sequence ID" value="RKR03846.1"/>
    <property type="molecule type" value="Genomic_DNA"/>
</dbReference>
<evidence type="ECO:0000313" key="2">
    <source>
        <dbReference type="EMBL" id="RKR03846.1"/>
    </source>
</evidence>
<dbReference type="PANTHER" id="PTHR32063:SF33">
    <property type="entry name" value="RND SUPERFAMILY EFFLUX PUMP PERMEASE COMPONENT"/>
    <property type="match status" value="1"/>
</dbReference>
<keyword evidence="1" id="KW-0812">Transmembrane</keyword>
<dbReference type="Gene3D" id="3.30.70.1440">
    <property type="entry name" value="Multidrug efflux transporter AcrB pore domain"/>
    <property type="match status" value="1"/>
</dbReference>
<feature type="transmembrane region" description="Helical" evidence="1">
    <location>
        <begin position="972"/>
        <end position="991"/>
    </location>
</feature>
<feature type="transmembrane region" description="Helical" evidence="1">
    <location>
        <begin position="20"/>
        <end position="42"/>
    </location>
</feature>
<dbReference type="Gene3D" id="3.30.70.1430">
    <property type="entry name" value="Multidrug efflux transporter AcrB pore domain"/>
    <property type="match status" value="2"/>
</dbReference>
<dbReference type="GO" id="GO:0042910">
    <property type="term" value="F:xenobiotic transmembrane transporter activity"/>
    <property type="evidence" value="ECO:0007669"/>
    <property type="project" value="TreeGrafter"/>
</dbReference>
<dbReference type="PRINTS" id="PR00702">
    <property type="entry name" value="ACRIFLAVINRP"/>
</dbReference>
<gene>
    <name evidence="2" type="ORF">C7435_0288</name>
</gene>
<dbReference type="Gene3D" id="1.20.1640.10">
    <property type="entry name" value="Multidrug efflux transporter AcrB transmembrane domain"/>
    <property type="match status" value="2"/>
</dbReference>
<evidence type="ECO:0000256" key="1">
    <source>
        <dbReference type="SAM" id="Phobius"/>
    </source>
</evidence>
<dbReference type="OrthoDB" id="174266at2"/>
<dbReference type="SUPFAM" id="SSF82866">
    <property type="entry name" value="Multidrug efflux transporter AcrB transmembrane domain"/>
    <property type="match status" value="2"/>
</dbReference>
<feature type="transmembrane region" description="Helical" evidence="1">
    <location>
        <begin position="926"/>
        <end position="951"/>
    </location>
</feature>
<feature type="transmembrane region" description="Helical" evidence="1">
    <location>
        <begin position="438"/>
        <end position="459"/>
    </location>
</feature>
<accession>A0A495DLN6</accession>
<dbReference type="SUPFAM" id="SSF82693">
    <property type="entry name" value="Multidrug efflux transporter AcrB pore domain, PN1, PN2, PC1 and PC2 subdomains"/>
    <property type="match status" value="2"/>
</dbReference>
<feature type="transmembrane region" description="Helical" evidence="1">
    <location>
        <begin position="540"/>
        <end position="558"/>
    </location>
</feature>
<feature type="transmembrane region" description="Helical" evidence="1">
    <location>
        <begin position="397"/>
        <end position="418"/>
    </location>
</feature>
<feature type="transmembrane region" description="Helical" evidence="1">
    <location>
        <begin position="343"/>
        <end position="361"/>
    </location>
</feature>
<dbReference type="PANTHER" id="PTHR32063">
    <property type="match status" value="1"/>
</dbReference>
<feature type="transmembrane region" description="Helical" evidence="1">
    <location>
        <begin position="870"/>
        <end position="893"/>
    </location>
</feature>
<keyword evidence="1" id="KW-0472">Membrane</keyword>
<protein>
    <submittedName>
        <fullName evidence="2">Multidrug efflux pump subunit AcrB</fullName>
    </submittedName>
</protein>
<dbReference type="InterPro" id="IPR001036">
    <property type="entry name" value="Acrflvin-R"/>
</dbReference>
<dbReference type="GO" id="GO:0005886">
    <property type="term" value="C:plasma membrane"/>
    <property type="evidence" value="ECO:0007669"/>
    <property type="project" value="TreeGrafter"/>
</dbReference>
<dbReference type="SUPFAM" id="SSF82714">
    <property type="entry name" value="Multidrug efflux transporter AcrB TolC docking domain, DN and DC subdomains"/>
    <property type="match status" value="2"/>
</dbReference>
<organism evidence="2 3">
    <name type="scientific">Maricaulis maris</name>
    <dbReference type="NCBI Taxonomy" id="74318"/>
    <lineage>
        <taxon>Bacteria</taxon>
        <taxon>Pseudomonadati</taxon>
        <taxon>Pseudomonadota</taxon>
        <taxon>Alphaproteobacteria</taxon>
        <taxon>Maricaulales</taxon>
        <taxon>Maricaulaceae</taxon>
        <taxon>Maricaulis</taxon>
    </lineage>
</organism>
<proteinExistence type="predicted"/>
<feature type="transmembrane region" description="Helical" evidence="1">
    <location>
        <begin position="900"/>
        <end position="920"/>
    </location>
</feature>
<dbReference type="Pfam" id="PF00873">
    <property type="entry name" value="ACR_tran"/>
    <property type="match status" value="1"/>
</dbReference>
<sequence>MTDPNTTHDEAPRGGIIGWWARNSVAANLVMIIAVLGGFIGYTSLNREVFPTVSVNGASVSVAWPGASPQEVEEQIIVRIEEALSDMDGIETITSTAREGGGNINIEGKRSVDVGEFIDAIKLEVDSVNNLPQSAFRPVVTPWRSQDQVVGFAVHGSPDRRELQAIGREIRDEVAQLPGASIVNMWATRGEEVSIEVSEETLRRYDLTFDEIVRAVRSSSLNASAGSVRTDLGDVNITSRQLADTAPEFEDIIIRQTSDGGTLRVRDVARVTDGFNDFNLEATYNGEPMVLVVVETSPNIDVVDTSQQVRDYIDRKRAELPDGVHLSLWWDNSEMYTGRMETIAKSALFGGILVLIVLFLFLRPIVAFWVTVGIFVAFGGAFLLLPMLGVTLNMLSLFAFLLVIGIVVDDAIVVGENIHDRVERGEPGLTASIVGTQMVAKPVIFAVITTIMMFSPWMLLTGPEVQFTRQISLVVIAALAFSLIESLLILPAHLSHMKPQSNTGLFGPLIAVQRMIANSLLTFARGVYRPVAKACIRNRYATFLGFFLVFLISIFMLTTNRVGSVFMPQIENETIQTSITLAEGTPWNRTEQVRQQLDQAQDEALSYYREQFPGEVDMIESRSTLATDGRIRAWITLADPEVRPGNLPTSEVAAQIREFLGPIPDAEEIRLDSTINDGGNSMNFALSGQNLDELRAAADDLKAQLRSYDTLYDVVDSMQTSTEELQVRLRPNAQALGLTLNDVTRQVRQAFWGEEVQRLPRDGQDVRVMVRMDEASRRSLDTLRDVRIRTADGREIPLAAVAEADFAPGLNRINRRNGMRTITVSAELSDPAARGDVNTSLNENYWETFEARFPHVSRDEIGQAEGEREFMAEVMVLLLFALISMYLLLAIAFRSYFQPIVIMIAIPFSLTGAIFGHYMFDMPIALFSYFGVGAAAGVVINDNLVLIDFVNRLRANGVGAFQALVDAGVQRFRPILLTSVTTFLGIFPMMAERSTQAEFLKPMVVALGFAVIFALFLTLVMVPAMYAIGVDIARFFRMMWTGQKQPALGEHYTDTDFAHGERPGHLDHSPAE</sequence>
<feature type="transmembrane region" description="Helical" evidence="1">
    <location>
        <begin position="1003"/>
        <end position="1029"/>
    </location>
</feature>
<evidence type="ECO:0000313" key="3">
    <source>
        <dbReference type="Proteomes" id="UP000273675"/>
    </source>
</evidence>
<dbReference type="Proteomes" id="UP000273675">
    <property type="component" value="Unassembled WGS sequence"/>
</dbReference>
<dbReference type="Gene3D" id="3.30.2090.10">
    <property type="entry name" value="Multidrug efflux transporter AcrB TolC docking domain, DN and DC subdomains"/>
    <property type="match status" value="2"/>
</dbReference>
<reference evidence="2 3" key="1">
    <citation type="submission" date="2018-10" db="EMBL/GenBank/DDBJ databases">
        <title>Genomic Encyclopedia of Type Strains, Phase IV (KMG-IV): sequencing the most valuable type-strain genomes for metagenomic binning, comparative biology and taxonomic classification.</title>
        <authorList>
            <person name="Goeker M."/>
        </authorList>
    </citation>
    <scope>NUCLEOTIDE SEQUENCE [LARGE SCALE GENOMIC DNA]</scope>
    <source>
        <strain evidence="2 3">DSM 4734</strain>
    </source>
</reference>
<feature type="transmembrane region" description="Helical" evidence="1">
    <location>
        <begin position="471"/>
        <end position="494"/>
    </location>
</feature>
<dbReference type="RefSeq" id="WP_075188746.1">
    <property type="nucleotide sequence ID" value="NZ_RBIM01000001.1"/>
</dbReference>
<feature type="transmembrane region" description="Helical" evidence="1">
    <location>
        <begin position="506"/>
        <end position="528"/>
    </location>
</feature>
<dbReference type="InterPro" id="IPR027463">
    <property type="entry name" value="AcrB_DN_DC_subdom"/>
</dbReference>